<dbReference type="InterPro" id="IPR036116">
    <property type="entry name" value="FN3_sf"/>
</dbReference>
<dbReference type="CDD" id="cd00063">
    <property type="entry name" value="FN3"/>
    <property type="match status" value="1"/>
</dbReference>
<evidence type="ECO:0000259" key="6">
    <source>
        <dbReference type="PROSITE" id="PS50853"/>
    </source>
</evidence>
<dbReference type="FunFam" id="2.60.40.10:FF:000056">
    <property type="entry name" value="twitchin isoform X4"/>
    <property type="match status" value="1"/>
</dbReference>
<dbReference type="SUPFAM" id="SSF49265">
    <property type="entry name" value="Fibronectin type III"/>
    <property type="match status" value="1"/>
</dbReference>
<dbReference type="Gene3D" id="3.30.200.20">
    <property type="entry name" value="Phosphorylase Kinase, domain 1"/>
    <property type="match status" value="1"/>
</dbReference>
<keyword evidence="8" id="KW-1185">Reference proteome</keyword>
<evidence type="ECO:0000259" key="4">
    <source>
        <dbReference type="PROSITE" id="PS50011"/>
    </source>
</evidence>
<comment type="similarity">
    <text evidence="1">Belongs to the protein kinase superfamily. CAMK Ser/Thr protein kinase family.</text>
</comment>
<dbReference type="PRINTS" id="PR00014">
    <property type="entry name" value="FNTYPEIII"/>
</dbReference>
<dbReference type="Pfam" id="PF00041">
    <property type="entry name" value="fn3"/>
    <property type="match status" value="1"/>
</dbReference>
<keyword evidence="3" id="KW-0393">Immunoglobulin domain</keyword>
<organism evidence="7 8">
    <name type="scientific">Nephila pilipes</name>
    <name type="common">Giant wood spider</name>
    <name type="synonym">Nephila maculata</name>
    <dbReference type="NCBI Taxonomy" id="299642"/>
    <lineage>
        <taxon>Eukaryota</taxon>
        <taxon>Metazoa</taxon>
        <taxon>Ecdysozoa</taxon>
        <taxon>Arthropoda</taxon>
        <taxon>Chelicerata</taxon>
        <taxon>Arachnida</taxon>
        <taxon>Araneae</taxon>
        <taxon>Araneomorphae</taxon>
        <taxon>Entelegynae</taxon>
        <taxon>Araneoidea</taxon>
        <taxon>Nephilidae</taxon>
        <taxon>Nephila</taxon>
    </lineage>
</organism>
<gene>
    <name evidence="7" type="primary">Ttn</name>
    <name evidence="7" type="ORF">NPIL_36021</name>
</gene>
<dbReference type="PANTHER" id="PTHR13817">
    <property type="entry name" value="TITIN"/>
    <property type="match status" value="1"/>
</dbReference>
<name>A0A8X6Q881_NEPPI</name>
<dbReference type="Proteomes" id="UP000887013">
    <property type="component" value="Unassembled WGS sequence"/>
</dbReference>
<dbReference type="InterPro" id="IPR013098">
    <property type="entry name" value="Ig_I-set"/>
</dbReference>
<protein>
    <submittedName>
        <fullName evidence="7">Titin</fullName>
    </submittedName>
</protein>
<feature type="domain" description="Ig-like" evidence="5">
    <location>
        <begin position="53"/>
        <end position="146"/>
    </location>
</feature>
<dbReference type="InterPro" id="IPR003599">
    <property type="entry name" value="Ig_sub"/>
</dbReference>
<evidence type="ECO:0000256" key="1">
    <source>
        <dbReference type="ARBA" id="ARBA00006692"/>
    </source>
</evidence>
<dbReference type="InterPro" id="IPR013783">
    <property type="entry name" value="Ig-like_fold"/>
</dbReference>
<dbReference type="InterPro" id="IPR011009">
    <property type="entry name" value="Kinase-like_dom_sf"/>
</dbReference>
<dbReference type="SUPFAM" id="SSF56112">
    <property type="entry name" value="Protein kinase-like (PK-like)"/>
    <property type="match status" value="1"/>
</dbReference>
<dbReference type="PROSITE" id="PS50853">
    <property type="entry name" value="FN3"/>
    <property type="match status" value="1"/>
</dbReference>
<sequence>MDGGKYTMLKDGDSYSLEVSEAYGEDTDEYACRATNKGGSRTSRVELLIKTAPQLHVPPRFRELACFEKGENVTLKILFTGFPKPKVKWSKDGDEIETGVRYNVSVGERHVLLTIRDVQNYDNGPYRIVAENELGVDSAIIKVQINDKPDPPRFPAVESICDDFVTLSWKPPLWDGGSYVSSYLIEKQECLMTSWIRCVNTRFTYHTINGLNPDKDYVFRIYAENVYGRSDPSEPTQVVTTKLKEKDAARRKHIMLDAQGRTTCGKSEGKIRNYDHLVFDVFDKYIAQPVDTKTSSVYHKYDILEEIETGAFGVVHRCRERKTGNIFATIFIPVTHLLDKSLIKKEIDAMNHLHHPKLVHLHDAF</sequence>
<dbReference type="PANTHER" id="PTHR13817:SF73">
    <property type="entry name" value="FIBRONECTIN TYPE-III DOMAIN-CONTAINING PROTEIN"/>
    <property type="match status" value="1"/>
</dbReference>
<dbReference type="SMART" id="SM00409">
    <property type="entry name" value="IG"/>
    <property type="match status" value="1"/>
</dbReference>
<accession>A0A8X6Q881</accession>
<dbReference type="InterPro" id="IPR007110">
    <property type="entry name" value="Ig-like_dom"/>
</dbReference>
<dbReference type="GO" id="GO:0004672">
    <property type="term" value="F:protein kinase activity"/>
    <property type="evidence" value="ECO:0007669"/>
    <property type="project" value="InterPro"/>
</dbReference>
<dbReference type="InterPro" id="IPR050964">
    <property type="entry name" value="Striated_Muscle_Regulatory"/>
</dbReference>
<dbReference type="PROSITE" id="PS50835">
    <property type="entry name" value="IG_LIKE"/>
    <property type="match status" value="1"/>
</dbReference>
<dbReference type="AlphaFoldDB" id="A0A8X6Q881"/>
<dbReference type="Pfam" id="PF07679">
    <property type="entry name" value="I-set"/>
    <property type="match status" value="2"/>
</dbReference>
<evidence type="ECO:0000256" key="2">
    <source>
        <dbReference type="ARBA" id="ARBA00022737"/>
    </source>
</evidence>
<dbReference type="GO" id="GO:0009653">
    <property type="term" value="P:anatomical structure morphogenesis"/>
    <property type="evidence" value="ECO:0007669"/>
    <property type="project" value="UniProtKB-ARBA"/>
</dbReference>
<evidence type="ECO:0000313" key="8">
    <source>
        <dbReference type="Proteomes" id="UP000887013"/>
    </source>
</evidence>
<feature type="domain" description="Protein kinase" evidence="4">
    <location>
        <begin position="301"/>
        <end position="365"/>
    </location>
</feature>
<comment type="caution">
    <text evidence="7">The sequence shown here is derived from an EMBL/GenBank/DDBJ whole genome shotgun (WGS) entry which is preliminary data.</text>
</comment>
<evidence type="ECO:0000313" key="7">
    <source>
        <dbReference type="EMBL" id="GFU05342.1"/>
    </source>
</evidence>
<proteinExistence type="inferred from homology"/>
<reference evidence="7" key="1">
    <citation type="submission" date="2020-08" db="EMBL/GenBank/DDBJ databases">
        <title>Multicomponent nature underlies the extraordinary mechanical properties of spider dragline silk.</title>
        <authorList>
            <person name="Kono N."/>
            <person name="Nakamura H."/>
            <person name="Mori M."/>
            <person name="Yoshida Y."/>
            <person name="Ohtoshi R."/>
            <person name="Malay A.D."/>
            <person name="Moran D.A.P."/>
            <person name="Tomita M."/>
            <person name="Numata K."/>
            <person name="Arakawa K."/>
        </authorList>
    </citation>
    <scope>NUCLEOTIDE SEQUENCE</scope>
</reference>
<dbReference type="SMART" id="SM00060">
    <property type="entry name" value="FN3"/>
    <property type="match status" value="1"/>
</dbReference>
<evidence type="ECO:0000256" key="3">
    <source>
        <dbReference type="ARBA" id="ARBA00023319"/>
    </source>
</evidence>
<dbReference type="Gene3D" id="2.60.40.10">
    <property type="entry name" value="Immunoglobulins"/>
    <property type="match status" value="3"/>
</dbReference>
<dbReference type="FunFam" id="2.60.40.10:FF:000031">
    <property type="entry name" value="Myosin-binding protein C, slow type"/>
    <property type="match status" value="1"/>
</dbReference>
<dbReference type="SUPFAM" id="SSF48726">
    <property type="entry name" value="Immunoglobulin"/>
    <property type="match status" value="2"/>
</dbReference>
<dbReference type="PROSITE" id="PS50011">
    <property type="entry name" value="PROTEIN_KINASE_DOM"/>
    <property type="match status" value="1"/>
</dbReference>
<dbReference type="EMBL" id="BMAW01077242">
    <property type="protein sequence ID" value="GFU05342.1"/>
    <property type="molecule type" value="Genomic_DNA"/>
</dbReference>
<dbReference type="OrthoDB" id="6107607at2759"/>
<dbReference type="GO" id="GO:0030154">
    <property type="term" value="P:cell differentiation"/>
    <property type="evidence" value="ECO:0007669"/>
    <property type="project" value="UniProtKB-ARBA"/>
</dbReference>
<keyword evidence="2" id="KW-0677">Repeat</keyword>
<dbReference type="InterPro" id="IPR036179">
    <property type="entry name" value="Ig-like_dom_sf"/>
</dbReference>
<dbReference type="GO" id="GO:0030017">
    <property type="term" value="C:sarcomere"/>
    <property type="evidence" value="ECO:0007669"/>
    <property type="project" value="UniProtKB-ARBA"/>
</dbReference>
<evidence type="ECO:0000259" key="5">
    <source>
        <dbReference type="PROSITE" id="PS50835"/>
    </source>
</evidence>
<feature type="domain" description="Fibronectin type-III" evidence="6">
    <location>
        <begin position="151"/>
        <end position="244"/>
    </location>
</feature>
<dbReference type="InterPro" id="IPR000719">
    <property type="entry name" value="Prot_kinase_dom"/>
</dbReference>
<dbReference type="GO" id="GO:0005524">
    <property type="term" value="F:ATP binding"/>
    <property type="evidence" value="ECO:0007669"/>
    <property type="project" value="InterPro"/>
</dbReference>
<dbReference type="InterPro" id="IPR003961">
    <property type="entry name" value="FN3_dom"/>
</dbReference>